<dbReference type="InterPro" id="IPR007061">
    <property type="entry name" value="MST-like"/>
</dbReference>
<dbReference type="Pfam" id="PF04978">
    <property type="entry name" value="MST"/>
    <property type="match status" value="1"/>
</dbReference>
<evidence type="ECO:0000313" key="2">
    <source>
        <dbReference type="Proteomes" id="UP001172055"/>
    </source>
</evidence>
<reference evidence="1 2" key="1">
    <citation type="submission" date="2023-06" db="EMBL/GenBank/DDBJ databases">
        <title>Novel species in genus Planococcus.</title>
        <authorList>
            <person name="Ning S."/>
        </authorList>
    </citation>
    <scope>NUCLEOTIDE SEQUENCE [LARGE SCALE GENOMIC DNA]</scope>
    <source>
        <strain evidence="1 2">N028</strain>
    </source>
</reference>
<dbReference type="InterPro" id="IPR034660">
    <property type="entry name" value="DinB/YfiT-like"/>
</dbReference>
<organism evidence="1 2">
    <name type="scientific">Planococcus shixiaomingii</name>
    <dbReference type="NCBI Taxonomy" id="3058393"/>
    <lineage>
        <taxon>Bacteria</taxon>
        <taxon>Bacillati</taxon>
        <taxon>Bacillota</taxon>
        <taxon>Bacilli</taxon>
        <taxon>Bacillales</taxon>
        <taxon>Caryophanaceae</taxon>
        <taxon>Planococcus</taxon>
    </lineage>
</organism>
<accession>A0ABT8N3T9</accession>
<comment type="caution">
    <text evidence="1">The sequence shown here is derived from an EMBL/GenBank/DDBJ whole genome shotgun (WGS) entry which is preliminary data.</text>
</comment>
<dbReference type="Gene3D" id="1.20.120.450">
    <property type="entry name" value="dinb family like domain"/>
    <property type="match status" value="1"/>
</dbReference>
<name>A0ABT8N3T9_9BACL</name>
<dbReference type="SUPFAM" id="SSF109854">
    <property type="entry name" value="DinB/YfiT-like putative metalloenzymes"/>
    <property type="match status" value="1"/>
</dbReference>
<keyword evidence="2" id="KW-1185">Reference proteome</keyword>
<dbReference type="Proteomes" id="UP001172055">
    <property type="component" value="Unassembled WGS sequence"/>
</dbReference>
<gene>
    <name evidence="1" type="ORF">QWY14_11220</name>
</gene>
<protein>
    <submittedName>
        <fullName evidence="1">DinB family protein</fullName>
    </submittedName>
</protein>
<evidence type="ECO:0000313" key="1">
    <source>
        <dbReference type="EMBL" id="MDN7242374.1"/>
    </source>
</evidence>
<dbReference type="RefSeq" id="WP_301723878.1">
    <property type="nucleotide sequence ID" value="NZ_JAUJWV010000001.1"/>
</dbReference>
<proteinExistence type="predicted"/>
<dbReference type="EMBL" id="JAUJWV010000001">
    <property type="protein sequence ID" value="MDN7242374.1"/>
    <property type="molecule type" value="Genomic_DNA"/>
</dbReference>
<sequence length="179" mass="20784">MVDYRVASIKGFTDKIGELVFLLEHTRAVTLSEIAEFSQSHLDEPEHDGNSIGALLSHIAAIEKAHQLISFEKRDFNASEYMQWGAAIELSEGAREKINGKSVDFYIQQLSDVRKETLKQLSLRNDEWLFEENVWPNGTAYNNYYLWFHVLEDEINHRGQIRAMKRRITNAKEQEMGHE</sequence>